<dbReference type="RefSeq" id="WP_034641335.1">
    <property type="nucleotide sequence ID" value="NZ_CBCSJC010000011.1"/>
</dbReference>
<comment type="caution">
    <text evidence="2">The sequence shown here is derived from an EMBL/GenBank/DDBJ whole genome shotgun (WGS) entry which is preliminary data.</text>
</comment>
<dbReference type="eggNOG" id="COG0515">
    <property type="taxonomic scope" value="Bacteria"/>
</dbReference>
<dbReference type="GO" id="GO:0004674">
    <property type="term" value="F:protein serine/threonine kinase activity"/>
    <property type="evidence" value="ECO:0007669"/>
    <property type="project" value="UniProtKB-KW"/>
</dbReference>
<evidence type="ECO:0000313" key="2">
    <source>
        <dbReference type="EMBL" id="KEK18375.1"/>
    </source>
</evidence>
<keyword evidence="2" id="KW-0723">Serine/threonine-protein kinase</keyword>
<gene>
    <name evidence="2" type="ORF">BAMA_06225</name>
</gene>
<organism evidence="2 3">
    <name type="scientific">Bacillus manliponensis</name>
    <dbReference type="NCBI Taxonomy" id="574376"/>
    <lineage>
        <taxon>Bacteria</taxon>
        <taxon>Bacillati</taxon>
        <taxon>Bacillota</taxon>
        <taxon>Bacilli</taxon>
        <taxon>Bacillales</taxon>
        <taxon>Bacillaceae</taxon>
        <taxon>Bacillus</taxon>
        <taxon>Bacillus cereus group</taxon>
    </lineage>
</organism>
<dbReference type="PROSITE" id="PS50011">
    <property type="entry name" value="PROTEIN_KINASE_DOM"/>
    <property type="match status" value="1"/>
</dbReference>
<dbReference type="InterPro" id="IPR011009">
    <property type="entry name" value="Kinase-like_dom_sf"/>
</dbReference>
<name>A0A073JVR7_9BACI</name>
<keyword evidence="2" id="KW-0418">Kinase</keyword>
<dbReference type="InterPro" id="IPR000719">
    <property type="entry name" value="Prot_kinase_dom"/>
</dbReference>
<sequence>MKWRRVLAFFDRPLRVHTVVMQRYEIERIIGMGSYGFTYVVRDLLSGKKQVLKQLRKSKQRSQSGRKSFSYEKEMLEKLAHPAIPSLFHSFTWKNQFFFVMEYMQGKTFEDLIFFEGKVYTEQDVFEILHKILEVVSYFHKKGIVHRDLRIPNILMNNNEIFIIDFGLARFVGESDERAHSYKDEQAYMREVHFRSDFYALGHFVLFLLYSGYEASQVEERPWYEELAISHAGCEIIMRMLQMKEPYYENVQAVIHDVQHILEGMRKPCSKSF</sequence>
<dbReference type="AlphaFoldDB" id="A0A073JVR7"/>
<dbReference type="OrthoDB" id="9788659at2"/>
<dbReference type="GO" id="GO:0004713">
    <property type="term" value="F:protein tyrosine kinase activity"/>
    <property type="evidence" value="ECO:0007669"/>
    <property type="project" value="InterPro"/>
</dbReference>
<reference evidence="2 3" key="1">
    <citation type="submission" date="2014-06" db="EMBL/GenBank/DDBJ databases">
        <title>Draft genome sequence of Bacillus manliponensis JCM 15802 (MCCC 1A00708).</title>
        <authorList>
            <person name="Lai Q."/>
            <person name="Liu Y."/>
            <person name="Shao Z."/>
        </authorList>
    </citation>
    <scope>NUCLEOTIDE SEQUENCE [LARGE SCALE GENOMIC DNA]</scope>
    <source>
        <strain evidence="2 3">JCM 15802</strain>
    </source>
</reference>
<dbReference type="PANTHER" id="PTHR24347">
    <property type="entry name" value="SERINE/THREONINE-PROTEIN KINASE"/>
    <property type="match status" value="1"/>
</dbReference>
<dbReference type="Pfam" id="PF00069">
    <property type="entry name" value="Pkinase"/>
    <property type="match status" value="1"/>
</dbReference>
<dbReference type="Proteomes" id="UP000027822">
    <property type="component" value="Unassembled WGS sequence"/>
</dbReference>
<dbReference type="SMART" id="SM00219">
    <property type="entry name" value="TyrKc"/>
    <property type="match status" value="1"/>
</dbReference>
<dbReference type="Gene3D" id="1.10.510.10">
    <property type="entry name" value="Transferase(Phosphotransferase) domain 1"/>
    <property type="match status" value="1"/>
</dbReference>
<keyword evidence="2" id="KW-0808">Transferase</keyword>
<proteinExistence type="predicted"/>
<dbReference type="SUPFAM" id="SSF56112">
    <property type="entry name" value="Protein kinase-like (PK-like)"/>
    <property type="match status" value="1"/>
</dbReference>
<evidence type="ECO:0000313" key="3">
    <source>
        <dbReference type="Proteomes" id="UP000027822"/>
    </source>
</evidence>
<dbReference type="STRING" id="574376.BAMA_06225"/>
<dbReference type="GO" id="GO:0005524">
    <property type="term" value="F:ATP binding"/>
    <property type="evidence" value="ECO:0007669"/>
    <property type="project" value="InterPro"/>
</dbReference>
<evidence type="ECO:0000259" key="1">
    <source>
        <dbReference type="PROSITE" id="PS50011"/>
    </source>
</evidence>
<accession>A0A073JVR7</accession>
<feature type="domain" description="Protein kinase" evidence="1">
    <location>
        <begin position="24"/>
        <end position="273"/>
    </location>
</feature>
<protein>
    <submittedName>
        <fullName evidence="2">Serine/threonine protein kinase</fullName>
    </submittedName>
</protein>
<keyword evidence="3" id="KW-1185">Reference proteome</keyword>
<dbReference type="InterPro" id="IPR020635">
    <property type="entry name" value="Tyr_kinase_cat_dom"/>
</dbReference>
<dbReference type="EMBL" id="JOTN01000015">
    <property type="protein sequence ID" value="KEK18375.1"/>
    <property type="molecule type" value="Genomic_DNA"/>
</dbReference>